<dbReference type="Proteomes" id="UP000092952">
    <property type="component" value="Chromosome"/>
</dbReference>
<dbReference type="CDD" id="cd00207">
    <property type="entry name" value="fer2"/>
    <property type="match status" value="1"/>
</dbReference>
<evidence type="ECO:0000256" key="8">
    <source>
        <dbReference type="ARBA" id="ARBA00034078"/>
    </source>
</evidence>
<keyword evidence="3" id="KW-0001">2Fe-2S</keyword>
<keyword evidence="11" id="KW-1185">Reference proteome</keyword>
<keyword evidence="2" id="KW-0813">Transport</keyword>
<keyword evidence="4" id="KW-0479">Metal-binding</keyword>
<dbReference type="KEGG" id="gbi:PG2T_00070"/>
<evidence type="ECO:0000256" key="5">
    <source>
        <dbReference type="ARBA" id="ARBA00022982"/>
    </source>
</evidence>
<gene>
    <name evidence="10" type="ORF">PG2T_00070</name>
</gene>
<evidence type="ECO:0000313" key="11">
    <source>
        <dbReference type="Proteomes" id="UP000092952"/>
    </source>
</evidence>
<dbReference type="GO" id="GO:0051537">
    <property type="term" value="F:2 iron, 2 sulfur cluster binding"/>
    <property type="evidence" value="ECO:0007669"/>
    <property type="project" value="UniProtKB-KW"/>
</dbReference>
<dbReference type="Pfam" id="PF00111">
    <property type="entry name" value="Fer2"/>
    <property type="match status" value="1"/>
</dbReference>
<evidence type="ECO:0000256" key="3">
    <source>
        <dbReference type="ARBA" id="ARBA00022714"/>
    </source>
</evidence>
<dbReference type="AlphaFoldDB" id="A0A1B1YPS0"/>
<dbReference type="STRING" id="1810504.PG2T_00070"/>
<dbReference type="Gene3D" id="3.10.20.30">
    <property type="match status" value="1"/>
</dbReference>
<evidence type="ECO:0000256" key="2">
    <source>
        <dbReference type="ARBA" id="ARBA00022448"/>
    </source>
</evidence>
<evidence type="ECO:0000256" key="1">
    <source>
        <dbReference type="ARBA" id="ARBA00007874"/>
    </source>
</evidence>
<dbReference type="SUPFAM" id="SSF54292">
    <property type="entry name" value="2Fe-2S ferredoxin-like"/>
    <property type="match status" value="1"/>
</dbReference>
<evidence type="ECO:0000313" key="10">
    <source>
        <dbReference type="EMBL" id="ANX02747.1"/>
    </source>
</evidence>
<evidence type="ECO:0000256" key="6">
    <source>
        <dbReference type="ARBA" id="ARBA00023004"/>
    </source>
</evidence>
<comment type="cofactor">
    <cofactor evidence="8">
        <name>[2Fe-2S] cluster</name>
        <dbReference type="ChEBI" id="CHEBI:190135"/>
    </cofactor>
</comment>
<dbReference type="RefSeq" id="WP_068802262.1">
    <property type="nucleotide sequence ID" value="NZ_CP014671.1"/>
</dbReference>
<feature type="domain" description="2Fe-2S ferredoxin-type" evidence="9">
    <location>
        <begin position="1"/>
        <end position="95"/>
    </location>
</feature>
<dbReference type="OrthoDB" id="9806195at2"/>
<dbReference type="InParanoid" id="A0A1B1YPS0"/>
<proteinExistence type="inferred from homology"/>
<dbReference type="InterPro" id="IPR001041">
    <property type="entry name" value="2Fe-2S_ferredoxin-type"/>
</dbReference>
<name>A0A1B1YPS0_9GAMM</name>
<dbReference type="InterPro" id="IPR036010">
    <property type="entry name" value="2Fe-2S_ferredoxin-like_sf"/>
</dbReference>
<keyword evidence="7" id="KW-0411">Iron-sulfur</keyword>
<evidence type="ECO:0000259" key="9">
    <source>
        <dbReference type="PROSITE" id="PS51085"/>
    </source>
</evidence>
<dbReference type="PROSITE" id="PS51085">
    <property type="entry name" value="2FE2S_FER_2"/>
    <property type="match status" value="1"/>
</dbReference>
<dbReference type="PROSITE" id="PS00197">
    <property type="entry name" value="2FE2S_FER_1"/>
    <property type="match status" value="1"/>
</dbReference>
<evidence type="ECO:0000256" key="7">
    <source>
        <dbReference type="ARBA" id="ARBA00023014"/>
    </source>
</evidence>
<reference evidence="11" key="1">
    <citation type="submission" date="2016-03" db="EMBL/GenBank/DDBJ databases">
        <title>Complete genome sequence of Solimmundus cernigliae, representing a novel lineage of polycyclic aromatic hydrocarbon degraders within the Gammaproteobacteria.</title>
        <authorList>
            <person name="Singleton D.R."/>
            <person name="Dickey A.N."/>
            <person name="Scholl E.H."/>
            <person name="Wright F.A."/>
            <person name="Aitken M.D."/>
        </authorList>
    </citation>
    <scope>NUCLEOTIDE SEQUENCE [LARGE SCALE GENOMIC DNA]</scope>
    <source>
        <strain evidence="11">TR3.2</strain>
    </source>
</reference>
<dbReference type="InterPro" id="IPR006058">
    <property type="entry name" value="2Fe2S_fd_BS"/>
</dbReference>
<dbReference type="GO" id="GO:0046872">
    <property type="term" value="F:metal ion binding"/>
    <property type="evidence" value="ECO:0007669"/>
    <property type="project" value="UniProtKB-KW"/>
</dbReference>
<evidence type="ECO:0000256" key="4">
    <source>
        <dbReference type="ARBA" id="ARBA00022723"/>
    </source>
</evidence>
<dbReference type="InterPro" id="IPR012675">
    <property type="entry name" value="Beta-grasp_dom_sf"/>
</dbReference>
<accession>A0A1B1YPS0</accession>
<protein>
    <recommendedName>
        <fullName evidence="9">2Fe-2S ferredoxin-type domain-containing protein</fullName>
    </recommendedName>
</protein>
<dbReference type="EMBL" id="CP014671">
    <property type="protein sequence ID" value="ANX02747.1"/>
    <property type="molecule type" value="Genomic_DNA"/>
</dbReference>
<dbReference type="PANTHER" id="PTHR43112">
    <property type="entry name" value="FERREDOXIN"/>
    <property type="match status" value="1"/>
</dbReference>
<dbReference type="PANTHER" id="PTHR43112:SF3">
    <property type="entry name" value="FERREDOXIN-2, CHLOROPLASTIC"/>
    <property type="match status" value="1"/>
</dbReference>
<keyword evidence="5" id="KW-0249">Electron transport</keyword>
<organism evidence="10 11">
    <name type="scientific">Immundisolibacter cernigliae</name>
    <dbReference type="NCBI Taxonomy" id="1810504"/>
    <lineage>
        <taxon>Bacteria</taxon>
        <taxon>Pseudomonadati</taxon>
        <taxon>Pseudomonadota</taxon>
        <taxon>Gammaproteobacteria</taxon>
        <taxon>Immundisolibacterales</taxon>
        <taxon>Immundisolibacteraceae</taxon>
        <taxon>Immundisolibacter</taxon>
    </lineage>
</organism>
<sequence length="109" mass="11618">MQVTLRHAGRSEVSFDCAADDTVLVAARRAGVTLHVACEQGGCGACRARVVQGTVHYPLPASSRWLDEGSGSEDYTLLCRAAPTSALIVETAHPWRLRESAPLSRILSG</sequence>
<keyword evidence="6" id="KW-0408">Iron</keyword>
<comment type="similarity">
    <text evidence="1">Belongs to the 2Fe2S plant-type ferredoxin family.</text>
</comment>